<accession>A0A3S2NPI7</accession>
<dbReference type="OrthoDB" id="261426at2759"/>
<dbReference type="Pfam" id="PF02574">
    <property type="entry name" value="S-methyl_trans"/>
    <property type="match status" value="1"/>
</dbReference>
<dbReference type="GO" id="GO:0008168">
    <property type="term" value="F:methyltransferase activity"/>
    <property type="evidence" value="ECO:0007669"/>
    <property type="project" value="UniProtKB-KW"/>
</dbReference>
<gene>
    <name evidence="5" type="ORF">OJAV_G00233220</name>
</gene>
<name>A0A3S2NPI7_ORYJA</name>
<evidence type="ECO:0000313" key="5">
    <source>
        <dbReference type="EMBL" id="RVE56177.1"/>
    </source>
</evidence>
<dbReference type="Proteomes" id="UP000283210">
    <property type="component" value="Chromosome 24"/>
</dbReference>
<proteinExistence type="predicted"/>
<dbReference type="InterPro" id="IPR003726">
    <property type="entry name" value="HCY_dom"/>
</dbReference>
<keyword evidence="6" id="KW-1185">Reference proteome</keyword>
<evidence type="ECO:0000256" key="2">
    <source>
        <dbReference type="ARBA" id="ARBA00022679"/>
    </source>
</evidence>
<organism evidence="5 6">
    <name type="scientific">Oryzias javanicus</name>
    <name type="common">Javanese ricefish</name>
    <name type="synonym">Aplocheilus javanicus</name>
    <dbReference type="NCBI Taxonomy" id="123683"/>
    <lineage>
        <taxon>Eukaryota</taxon>
        <taxon>Metazoa</taxon>
        <taxon>Chordata</taxon>
        <taxon>Craniata</taxon>
        <taxon>Vertebrata</taxon>
        <taxon>Euteleostomi</taxon>
        <taxon>Actinopterygii</taxon>
        <taxon>Neopterygii</taxon>
        <taxon>Teleostei</taxon>
        <taxon>Neoteleostei</taxon>
        <taxon>Acanthomorphata</taxon>
        <taxon>Ovalentaria</taxon>
        <taxon>Atherinomorphae</taxon>
        <taxon>Beloniformes</taxon>
        <taxon>Adrianichthyidae</taxon>
        <taxon>Oryziinae</taxon>
        <taxon>Oryzias</taxon>
    </lineage>
</organism>
<dbReference type="SUPFAM" id="SSF82282">
    <property type="entry name" value="Homocysteine S-methyltransferase"/>
    <property type="match status" value="1"/>
</dbReference>
<dbReference type="Gene3D" id="3.20.20.330">
    <property type="entry name" value="Homocysteine-binding-like domain"/>
    <property type="match status" value="1"/>
</dbReference>
<dbReference type="AlphaFoldDB" id="A0A3S2NPI7"/>
<dbReference type="InterPro" id="IPR036589">
    <property type="entry name" value="HCY_dom_sf"/>
</dbReference>
<evidence type="ECO:0000256" key="1">
    <source>
        <dbReference type="ARBA" id="ARBA00022603"/>
    </source>
</evidence>
<dbReference type="GO" id="GO:0032259">
    <property type="term" value="P:methylation"/>
    <property type="evidence" value="ECO:0007669"/>
    <property type="project" value="UniProtKB-KW"/>
</dbReference>
<protein>
    <recommendedName>
        <fullName evidence="4">Hcy-binding domain-containing protein</fullName>
    </recommendedName>
</protein>
<keyword evidence="1" id="KW-0489">Methyltransferase</keyword>
<evidence type="ECO:0000256" key="3">
    <source>
        <dbReference type="ARBA" id="ARBA00034478"/>
    </source>
</evidence>
<sequence length="89" mass="9463">MRYSDVITTATYQASVQGFVTHLGMSAERARELLMSGVHLAREVKQGAALTVSIAPNGFIHPDEVVPLETNKTLKEGSASTPHGGRTGL</sequence>
<evidence type="ECO:0000313" key="6">
    <source>
        <dbReference type="Proteomes" id="UP000283210"/>
    </source>
</evidence>
<feature type="domain" description="Hcy-binding" evidence="4">
    <location>
        <begin position="4"/>
        <end position="60"/>
    </location>
</feature>
<dbReference type="EMBL" id="CM012460">
    <property type="protein sequence ID" value="RVE56177.1"/>
    <property type="molecule type" value="Genomic_DNA"/>
</dbReference>
<evidence type="ECO:0000259" key="4">
    <source>
        <dbReference type="Pfam" id="PF02574"/>
    </source>
</evidence>
<comment type="pathway">
    <text evidence="3">Amino-acid biosynthesis; L-methionine biosynthesis via de novo pathway.</text>
</comment>
<keyword evidence="2" id="KW-0808">Transferase</keyword>
<reference evidence="5 6" key="2">
    <citation type="submission" date="2019-01" db="EMBL/GenBank/DDBJ databases">
        <title>A chromosome length genome reference of the Java medaka (oryzias javanicus).</title>
        <authorList>
            <person name="Herpin A."/>
            <person name="Takehana Y."/>
            <person name="Naruse K."/>
            <person name="Ansai S."/>
            <person name="Kawaguchi M."/>
        </authorList>
    </citation>
    <scope>NUCLEOTIDE SEQUENCE [LARGE SCALE GENOMIC DNA]</scope>
    <source>
        <strain evidence="5">RS831</strain>
        <tissue evidence="5">Whole body</tissue>
    </source>
</reference>
<reference evidence="5 6" key="1">
    <citation type="submission" date="2018-11" db="EMBL/GenBank/DDBJ databases">
        <authorList>
            <person name="Lopez-Roques C."/>
            <person name="Donnadieu C."/>
            <person name="Bouchez O."/>
            <person name="Klopp C."/>
            <person name="Cabau C."/>
            <person name="Zahm M."/>
        </authorList>
    </citation>
    <scope>NUCLEOTIDE SEQUENCE [LARGE SCALE GENOMIC DNA]</scope>
    <source>
        <strain evidence="5">RS831</strain>
        <tissue evidence="5">Whole body</tissue>
    </source>
</reference>